<dbReference type="InParanoid" id="A0A1E7EY49"/>
<evidence type="ECO:0000313" key="2">
    <source>
        <dbReference type="Proteomes" id="UP000095751"/>
    </source>
</evidence>
<keyword evidence="2" id="KW-1185">Reference proteome</keyword>
<dbReference type="AlphaFoldDB" id="A0A1E7EY49"/>
<reference evidence="1 2" key="1">
    <citation type="submission" date="2016-09" db="EMBL/GenBank/DDBJ databases">
        <title>Extensive genetic diversity and differential bi-allelic expression allows diatom success in the polar Southern Ocean.</title>
        <authorList>
            <consortium name="DOE Joint Genome Institute"/>
            <person name="Mock T."/>
            <person name="Otillar R.P."/>
            <person name="Strauss J."/>
            <person name="Dupont C."/>
            <person name="Frickenhaus S."/>
            <person name="Maumus F."/>
            <person name="Mcmullan M."/>
            <person name="Sanges R."/>
            <person name="Schmutz J."/>
            <person name="Toseland A."/>
            <person name="Valas R."/>
            <person name="Veluchamy A."/>
            <person name="Ward B.J."/>
            <person name="Allen A."/>
            <person name="Barry K."/>
            <person name="Falciatore A."/>
            <person name="Ferrante M."/>
            <person name="Fortunato A.E."/>
            <person name="Gloeckner G."/>
            <person name="Gruber A."/>
            <person name="Hipkin R."/>
            <person name="Janech M."/>
            <person name="Kroth P."/>
            <person name="Leese F."/>
            <person name="Lindquist E."/>
            <person name="Lyon B.R."/>
            <person name="Martin J."/>
            <person name="Mayer C."/>
            <person name="Parker M."/>
            <person name="Quesneville H."/>
            <person name="Raymond J."/>
            <person name="Uhlig C."/>
            <person name="Valentin K.U."/>
            <person name="Worden A.Z."/>
            <person name="Armbrust E.V."/>
            <person name="Bowler C."/>
            <person name="Green B."/>
            <person name="Moulton V."/>
            <person name="Van Oosterhout C."/>
            <person name="Grigoriev I."/>
        </authorList>
    </citation>
    <scope>NUCLEOTIDE SEQUENCE [LARGE SCALE GENOMIC DNA]</scope>
    <source>
        <strain evidence="1 2">CCMP1102</strain>
    </source>
</reference>
<dbReference type="KEGG" id="fcy:FRACYDRAFT_246059"/>
<protein>
    <submittedName>
        <fullName evidence="1">Uncharacterized protein</fullName>
    </submittedName>
</protein>
<sequence length="211" mass="24791">MAPRSARISLEWAKSLVGLSMKVPDYWWDGCKGYRLNDGVIDSYDIVEQKWNLLLNSRDDNDRYLMNYTAVSTYADSDSSTIDEYQLPFAAIYDGDDIIDANNGVRYFRTPPSEWSKVELEDGVSEGGRTIDPIEWTGEKEEPVNITDEEIESLKDSDGEIRYEKVFEWLLPRFGEDNNETLFDWQAARMRNYMRKKEVEDGWKPKYYQRR</sequence>
<gene>
    <name evidence="1" type="ORF">FRACYDRAFT_246059</name>
</gene>
<organism evidence="1 2">
    <name type="scientific">Fragilariopsis cylindrus CCMP1102</name>
    <dbReference type="NCBI Taxonomy" id="635003"/>
    <lineage>
        <taxon>Eukaryota</taxon>
        <taxon>Sar</taxon>
        <taxon>Stramenopiles</taxon>
        <taxon>Ochrophyta</taxon>
        <taxon>Bacillariophyta</taxon>
        <taxon>Bacillariophyceae</taxon>
        <taxon>Bacillariophycidae</taxon>
        <taxon>Bacillariales</taxon>
        <taxon>Bacillariaceae</taxon>
        <taxon>Fragilariopsis</taxon>
    </lineage>
</organism>
<evidence type="ECO:0000313" key="1">
    <source>
        <dbReference type="EMBL" id="OEU10958.1"/>
    </source>
</evidence>
<accession>A0A1E7EY49</accession>
<dbReference type="OrthoDB" id="200660at2759"/>
<dbReference type="Proteomes" id="UP000095751">
    <property type="component" value="Unassembled WGS sequence"/>
</dbReference>
<name>A0A1E7EY49_9STRA</name>
<dbReference type="EMBL" id="KV784369">
    <property type="protein sequence ID" value="OEU10958.1"/>
    <property type="molecule type" value="Genomic_DNA"/>
</dbReference>
<proteinExistence type="predicted"/>